<dbReference type="GO" id="GO:0046872">
    <property type="term" value="F:metal ion binding"/>
    <property type="evidence" value="ECO:0007669"/>
    <property type="project" value="UniProtKB-KW"/>
</dbReference>
<dbReference type="PANTHER" id="PTHR12103:SF12">
    <property type="entry name" value="FI20020P1"/>
    <property type="match status" value="1"/>
</dbReference>
<accession>A0A1B0DCT4</accession>
<dbReference type="InterPro" id="IPR036412">
    <property type="entry name" value="HAD-like_sf"/>
</dbReference>
<proteinExistence type="inferred from homology"/>
<dbReference type="VEuPathDB" id="VectorBase:PPAI005705"/>
<dbReference type="PROSITE" id="PS50835">
    <property type="entry name" value="IG_LIKE"/>
    <property type="match status" value="1"/>
</dbReference>
<dbReference type="InterPro" id="IPR013783">
    <property type="entry name" value="Ig-like_fold"/>
</dbReference>
<dbReference type="Pfam" id="PF05761">
    <property type="entry name" value="5_nucleotid"/>
    <property type="match status" value="1"/>
</dbReference>
<dbReference type="Pfam" id="PF00047">
    <property type="entry name" value="ig"/>
    <property type="match status" value="1"/>
</dbReference>
<keyword evidence="2" id="KW-0479">Metal-binding</keyword>
<dbReference type="InterPro" id="IPR013151">
    <property type="entry name" value="Immunoglobulin_dom"/>
</dbReference>
<dbReference type="InterPro" id="IPR036179">
    <property type="entry name" value="Ig-like_dom_sf"/>
</dbReference>
<dbReference type="InterPro" id="IPR023214">
    <property type="entry name" value="HAD_sf"/>
</dbReference>
<evidence type="ECO:0000256" key="1">
    <source>
        <dbReference type="ARBA" id="ARBA00009589"/>
    </source>
</evidence>
<dbReference type="EMBL" id="AJVK01031379">
    <property type="status" value="NOT_ANNOTATED_CDS"/>
    <property type="molecule type" value="Genomic_DNA"/>
</dbReference>
<dbReference type="Proteomes" id="UP000092462">
    <property type="component" value="Unassembled WGS sequence"/>
</dbReference>
<dbReference type="SMART" id="SM00408">
    <property type="entry name" value="IGc2"/>
    <property type="match status" value="1"/>
</dbReference>
<dbReference type="Gene3D" id="3.40.50.1000">
    <property type="entry name" value="HAD superfamily/HAD-like"/>
    <property type="match status" value="2"/>
</dbReference>
<protein>
    <submittedName>
        <fullName evidence="5">Uncharacterized protein</fullName>
    </submittedName>
</protein>
<dbReference type="PANTHER" id="PTHR12103">
    <property type="entry name" value="5'-NUCLEOTIDASE DOMAIN-CONTAINING"/>
    <property type="match status" value="1"/>
</dbReference>
<dbReference type="InterPro" id="IPR003599">
    <property type="entry name" value="Ig_sub"/>
</dbReference>
<evidence type="ECO:0000313" key="5">
    <source>
        <dbReference type="EnsemblMetazoa" id="PPAI005705-PA"/>
    </source>
</evidence>
<dbReference type="EnsemblMetazoa" id="PPAI005705-RA">
    <property type="protein sequence ID" value="PPAI005705-PA"/>
    <property type="gene ID" value="PPAI005705"/>
</dbReference>
<dbReference type="SUPFAM" id="SSF48726">
    <property type="entry name" value="Immunoglobulin"/>
    <property type="match status" value="1"/>
</dbReference>
<evidence type="ECO:0000256" key="4">
    <source>
        <dbReference type="ARBA" id="ARBA00022842"/>
    </source>
</evidence>
<keyword evidence="4" id="KW-0460">Magnesium</keyword>
<comment type="similarity">
    <text evidence="1">Belongs to the 5'(3')-deoxyribonucleotidase family.</text>
</comment>
<dbReference type="VEuPathDB" id="VectorBase:PPAPM1_004222"/>
<dbReference type="VEuPathDB" id="VectorBase:PPAPM1_012056"/>
<evidence type="ECO:0000256" key="3">
    <source>
        <dbReference type="ARBA" id="ARBA00022801"/>
    </source>
</evidence>
<keyword evidence="6" id="KW-1185">Reference proteome</keyword>
<dbReference type="SMART" id="SM00409">
    <property type="entry name" value="IG"/>
    <property type="match status" value="1"/>
</dbReference>
<reference evidence="5" key="1">
    <citation type="submission" date="2022-08" db="UniProtKB">
        <authorList>
            <consortium name="EnsemblMetazoa"/>
        </authorList>
    </citation>
    <scope>IDENTIFICATION</scope>
    <source>
        <strain evidence="5">Israel</strain>
    </source>
</reference>
<sequence>QEVNLGDTLDLQCSAKNAKDYIVFWQKVNPSKQLISGKELLIVRDPRITIYYHDDDDAWATIEIKDVTENHAGIYKCSISSENTPSATVEVRKTGTHAWDRVSKLEKGRVYYEGTVKQLQELTGWNGHQVLYFGDHPYSDLADVTLEHGWRTGAIISELTHEIETLNKPDFKQNANWLQMLTQLIEDHQDRETPEAKKALRRWMDERDQLRNDIKIIFNKQFGSVFRTYNNPTYFSRRLFRFSDIYTSNVTNLLHYGNVEEYVETNPELAIFFERLVSAGKKLFLVTNSPF</sequence>
<dbReference type="InterPro" id="IPR003598">
    <property type="entry name" value="Ig_sub2"/>
</dbReference>
<organism evidence="5 6">
    <name type="scientific">Phlebotomus papatasi</name>
    <name type="common">Sandfly</name>
    <dbReference type="NCBI Taxonomy" id="29031"/>
    <lineage>
        <taxon>Eukaryota</taxon>
        <taxon>Metazoa</taxon>
        <taxon>Ecdysozoa</taxon>
        <taxon>Arthropoda</taxon>
        <taxon>Hexapoda</taxon>
        <taxon>Insecta</taxon>
        <taxon>Pterygota</taxon>
        <taxon>Neoptera</taxon>
        <taxon>Endopterygota</taxon>
        <taxon>Diptera</taxon>
        <taxon>Nematocera</taxon>
        <taxon>Psychodoidea</taxon>
        <taxon>Psychodidae</taxon>
        <taxon>Phlebotomus</taxon>
        <taxon>Phlebotomus</taxon>
    </lineage>
</organism>
<dbReference type="GO" id="GO:0008253">
    <property type="term" value="F:5'-nucleotidase activity"/>
    <property type="evidence" value="ECO:0007669"/>
    <property type="project" value="TreeGrafter"/>
</dbReference>
<keyword evidence="3" id="KW-0378">Hydrolase</keyword>
<dbReference type="InterPro" id="IPR008380">
    <property type="entry name" value="HAD-SF_hydro_IG_5-nucl"/>
</dbReference>
<dbReference type="InterPro" id="IPR007110">
    <property type="entry name" value="Ig-like_dom"/>
</dbReference>
<dbReference type="AlphaFoldDB" id="A0A1B0DCT4"/>
<dbReference type="SUPFAM" id="SSF56784">
    <property type="entry name" value="HAD-like"/>
    <property type="match status" value="2"/>
</dbReference>
<name>A0A1B0DCT4_PHLPP</name>
<evidence type="ECO:0000313" key="6">
    <source>
        <dbReference type="Proteomes" id="UP000092462"/>
    </source>
</evidence>
<evidence type="ECO:0000256" key="2">
    <source>
        <dbReference type="ARBA" id="ARBA00022723"/>
    </source>
</evidence>
<dbReference type="Gene3D" id="2.60.40.10">
    <property type="entry name" value="Immunoglobulins"/>
    <property type="match status" value="1"/>
</dbReference>